<dbReference type="AlphaFoldDB" id="A0A9P3L8G4"/>
<dbReference type="OrthoDB" id="2575000at2759"/>
<feature type="transmembrane region" description="Helical" evidence="1">
    <location>
        <begin position="117"/>
        <end position="138"/>
    </location>
</feature>
<comment type="caution">
    <text evidence="2">The sequence shown here is derived from an EMBL/GenBank/DDBJ whole genome shotgun (WGS) entry which is preliminary data.</text>
</comment>
<evidence type="ECO:0000313" key="3">
    <source>
        <dbReference type="Proteomes" id="UP000703269"/>
    </source>
</evidence>
<sequence length="238" mass="24848">MITGLTKFINLYLAPLLSLTSIILIVLAYLAPSLVLATKVALLTVTPSTSLTQPTDISGNNVDGPSIFFGALGSCSRSNNGADVACQPATASPHYDLSVLPSSAPTLINAPTTTTPGFIAVALGFTVIFFILFTLTAFRSKLGAKLGGAMDTPNVQRATAWIGLLGFMIGFTSFLVLRMWFGKAVEDFNDAILKGGQGSPALVAATSNGFIMIYVAYAFYAVPLVSSLAKLHVMSGKA</sequence>
<dbReference type="EMBL" id="BPQB01000003">
    <property type="protein sequence ID" value="GJE86066.1"/>
    <property type="molecule type" value="Genomic_DNA"/>
</dbReference>
<protein>
    <submittedName>
        <fullName evidence="2">Uncharacterized protein</fullName>
    </submittedName>
</protein>
<dbReference type="Proteomes" id="UP000703269">
    <property type="component" value="Unassembled WGS sequence"/>
</dbReference>
<keyword evidence="3" id="KW-1185">Reference proteome</keyword>
<keyword evidence="1" id="KW-0472">Membrane</keyword>
<keyword evidence="1" id="KW-1133">Transmembrane helix</keyword>
<keyword evidence="1" id="KW-0812">Transmembrane</keyword>
<proteinExistence type="predicted"/>
<name>A0A9P3L8G4_9APHY</name>
<accession>A0A9P3L8G4</accession>
<evidence type="ECO:0000256" key="1">
    <source>
        <dbReference type="SAM" id="Phobius"/>
    </source>
</evidence>
<feature type="transmembrane region" description="Helical" evidence="1">
    <location>
        <begin position="12"/>
        <end position="31"/>
    </location>
</feature>
<evidence type="ECO:0000313" key="2">
    <source>
        <dbReference type="EMBL" id="GJE86066.1"/>
    </source>
</evidence>
<organism evidence="2 3">
    <name type="scientific">Phanerochaete sordida</name>
    <dbReference type="NCBI Taxonomy" id="48140"/>
    <lineage>
        <taxon>Eukaryota</taxon>
        <taxon>Fungi</taxon>
        <taxon>Dikarya</taxon>
        <taxon>Basidiomycota</taxon>
        <taxon>Agaricomycotina</taxon>
        <taxon>Agaricomycetes</taxon>
        <taxon>Polyporales</taxon>
        <taxon>Phanerochaetaceae</taxon>
        <taxon>Phanerochaete</taxon>
    </lineage>
</organism>
<gene>
    <name evidence="2" type="ORF">PsYK624_021460</name>
</gene>
<feature type="transmembrane region" description="Helical" evidence="1">
    <location>
        <begin position="159"/>
        <end position="181"/>
    </location>
</feature>
<reference evidence="2 3" key="1">
    <citation type="submission" date="2021-08" db="EMBL/GenBank/DDBJ databases">
        <title>Draft Genome Sequence of Phanerochaete sordida strain YK-624.</title>
        <authorList>
            <person name="Mori T."/>
            <person name="Dohra H."/>
            <person name="Suzuki T."/>
            <person name="Kawagishi H."/>
            <person name="Hirai H."/>
        </authorList>
    </citation>
    <scope>NUCLEOTIDE SEQUENCE [LARGE SCALE GENOMIC DNA]</scope>
    <source>
        <strain evidence="2 3">YK-624</strain>
    </source>
</reference>
<feature type="transmembrane region" description="Helical" evidence="1">
    <location>
        <begin position="201"/>
        <end position="222"/>
    </location>
</feature>